<gene>
    <name evidence="1" type="ORF">E2C01_076995</name>
</gene>
<sequence length="71" mass="7925">MVKSYPKLKVKLCPSIEGVKQEYTSQLRRESIPGRLCYHARVSSVVLPLSVLSCLSSLKNKSLQELAILAH</sequence>
<dbReference type="Proteomes" id="UP000324222">
    <property type="component" value="Unassembled WGS sequence"/>
</dbReference>
<keyword evidence="2" id="KW-1185">Reference proteome</keyword>
<accession>A0A5B7IKK1</accession>
<evidence type="ECO:0000313" key="2">
    <source>
        <dbReference type="Proteomes" id="UP000324222"/>
    </source>
</evidence>
<name>A0A5B7IKK1_PORTR</name>
<protein>
    <submittedName>
        <fullName evidence="1">Uncharacterized protein</fullName>
    </submittedName>
</protein>
<evidence type="ECO:0000313" key="1">
    <source>
        <dbReference type="EMBL" id="MPC82336.1"/>
    </source>
</evidence>
<organism evidence="1 2">
    <name type="scientific">Portunus trituberculatus</name>
    <name type="common">Swimming crab</name>
    <name type="synonym">Neptunus trituberculatus</name>
    <dbReference type="NCBI Taxonomy" id="210409"/>
    <lineage>
        <taxon>Eukaryota</taxon>
        <taxon>Metazoa</taxon>
        <taxon>Ecdysozoa</taxon>
        <taxon>Arthropoda</taxon>
        <taxon>Crustacea</taxon>
        <taxon>Multicrustacea</taxon>
        <taxon>Malacostraca</taxon>
        <taxon>Eumalacostraca</taxon>
        <taxon>Eucarida</taxon>
        <taxon>Decapoda</taxon>
        <taxon>Pleocyemata</taxon>
        <taxon>Brachyura</taxon>
        <taxon>Eubrachyura</taxon>
        <taxon>Portunoidea</taxon>
        <taxon>Portunidae</taxon>
        <taxon>Portuninae</taxon>
        <taxon>Portunus</taxon>
    </lineage>
</organism>
<comment type="caution">
    <text evidence="1">The sequence shown here is derived from an EMBL/GenBank/DDBJ whole genome shotgun (WGS) entry which is preliminary data.</text>
</comment>
<reference evidence="1 2" key="1">
    <citation type="submission" date="2019-05" db="EMBL/GenBank/DDBJ databases">
        <title>Another draft genome of Portunus trituberculatus and its Hox gene families provides insights of decapod evolution.</title>
        <authorList>
            <person name="Jeong J.-H."/>
            <person name="Song I."/>
            <person name="Kim S."/>
            <person name="Choi T."/>
            <person name="Kim D."/>
            <person name="Ryu S."/>
            <person name="Kim W."/>
        </authorList>
    </citation>
    <scope>NUCLEOTIDE SEQUENCE [LARGE SCALE GENOMIC DNA]</scope>
    <source>
        <tissue evidence="1">Muscle</tissue>
    </source>
</reference>
<dbReference type="AlphaFoldDB" id="A0A5B7IKK1"/>
<dbReference type="EMBL" id="VSRR010059463">
    <property type="protein sequence ID" value="MPC82336.1"/>
    <property type="molecule type" value="Genomic_DNA"/>
</dbReference>
<proteinExistence type="predicted"/>